<evidence type="ECO:0000313" key="2">
    <source>
        <dbReference type="EMBL" id="ABF59398.1"/>
    </source>
</evidence>
<dbReference type="AlphaFoldDB" id="Q1G3H0"/>
<protein>
    <submittedName>
        <fullName evidence="2">Uncharacterized protein</fullName>
    </submittedName>
</protein>
<feature type="region of interest" description="Disordered" evidence="1">
    <location>
        <begin position="1"/>
        <end position="65"/>
    </location>
</feature>
<accession>Q1G3H0</accession>
<organism evidence="2">
    <name type="scientific">Arabidopsis thaliana</name>
    <name type="common">Mouse-ear cress</name>
    <dbReference type="NCBI Taxonomy" id="3702"/>
    <lineage>
        <taxon>Eukaryota</taxon>
        <taxon>Viridiplantae</taxon>
        <taxon>Streptophyta</taxon>
        <taxon>Embryophyta</taxon>
        <taxon>Tracheophyta</taxon>
        <taxon>Spermatophyta</taxon>
        <taxon>Magnoliopsida</taxon>
        <taxon>eudicotyledons</taxon>
        <taxon>Gunneridae</taxon>
        <taxon>Pentapetalae</taxon>
        <taxon>rosids</taxon>
        <taxon>malvids</taxon>
        <taxon>Brassicales</taxon>
        <taxon>Brassicaceae</taxon>
        <taxon>Camelineae</taxon>
        <taxon>Arabidopsis</taxon>
    </lineage>
</organism>
<reference evidence="2" key="1">
    <citation type="submission" date="2006-04" db="EMBL/GenBank/DDBJ databases">
        <authorList>
            <person name="Underwood B.A."/>
            <person name="Xiao Y."/>
            <person name="Moskal W."/>
            <person name="Monaghan E."/>
            <person name="Wang W."/>
            <person name="Redman J."/>
            <person name="Wu H.C."/>
            <person name="Utterback T."/>
            <person name="Town C.D."/>
        </authorList>
    </citation>
    <scope>NUCLEOTIDE SEQUENCE</scope>
</reference>
<name>Q1G3H0_ARATH</name>
<evidence type="ECO:0000256" key="1">
    <source>
        <dbReference type="SAM" id="MobiDB-lite"/>
    </source>
</evidence>
<sequence>MPAEDRSLKSGGLKSYRFVVTNEDRESPTKETGFHHQNHPSDAPTHNRSPGKLVAPTRHIDEIGS</sequence>
<proteinExistence type="predicted"/>
<feature type="compositionally biased region" description="Basic and acidic residues" evidence="1">
    <location>
        <begin position="22"/>
        <end position="34"/>
    </location>
</feature>
<dbReference type="EMBL" id="DQ487614">
    <property type="protein sequence ID" value="ABF59398.1"/>
    <property type="molecule type" value="Genomic_DNA"/>
</dbReference>